<dbReference type="SUPFAM" id="SSF51338">
    <property type="entry name" value="Composite domain of metallo-dependent hydrolases"/>
    <property type="match status" value="1"/>
</dbReference>
<dbReference type="AlphaFoldDB" id="A0A2A4FXW4"/>
<organism evidence="2 3">
    <name type="scientific">Rhizorhabdus dicambivorans</name>
    <dbReference type="NCBI Taxonomy" id="1850238"/>
    <lineage>
        <taxon>Bacteria</taxon>
        <taxon>Pseudomonadati</taxon>
        <taxon>Pseudomonadota</taxon>
        <taxon>Alphaproteobacteria</taxon>
        <taxon>Sphingomonadales</taxon>
        <taxon>Sphingomonadaceae</taxon>
        <taxon>Rhizorhabdus</taxon>
    </lineage>
</organism>
<protein>
    <submittedName>
        <fullName evidence="2">Amidohydrolase</fullName>
    </submittedName>
</protein>
<comment type="caution">
    <text evidence="2">The sequence shown here is derived from an EMBL/GenBank/DDBJ whole genome shotgun (WGS) entry which is preliminary data.</text>
</comment>
<dbReference type="GO" id="GO:0016812">
    <property type="term" value="F:hydrolase activity, acting on carbon-nitrogen (but not peptide) bonds, in cyclic amides"/>
    <property type="evidence" value="ECO:0007669"/>
    <property type="project" value="TreeGrafter"/>
</dbReference>
<dbReference type="SUPFAM" id="SSF51556">
    <property type="entry name" value="Metallo-dependent hydrolases"/>
    <property type="match status" value="1"/>
</dbReference>
<dbReference type="RefSeq" id="WP_066960589.1">
    <property type="nucleotide sequence ID" value="NZ_CP023449.1"/>
</dbReference>
<keyword evidence="3" id="KW-1185">Reference proteome</keyword>
<dbReference type="PANTHER" id="PTHR11647">
    <property type="entry name" value="HYDRANTOINASE/DIHYDROPYRIMIDINASE FAMILY MEMBER"/>
    <property type="match status" value="1"/>
</dbReference>
<dbReference type="InterPro" id="IPR050378">
    <property type="entry name" value="Metallo-dep_Hydrolases_sf"/>
</dbReference>
<proteinExistence type="predicted"/>
<dbReference type="EMBL" id="NWUF01000007">
    <property type="protein sequence ID" value="PCE42542.1"/>
    <property type="molecule type" value="Genomic_DNA"/>
</dbReference>
<gene>
    <name evidence="2" type="ORF">COO09_08975</name>
</gene>
<evidence type="ECO:0000313" key="2">
    <source>
        <dbReference type="EMBL" id="PCE42542.1"/>
    </source>
</evidence>
<dbReference type="InterPro" id="IPR032466">
    <property type="entry name" value="Metal_Hydrolase"/>
</dbReference>
<dbReference type="OrthoDB" id="9766983at2"/>
<accession>A0A2A4FXW4</accession>
<dbReference type="PANTHER" id="PTHR11647:SF1">
    <property type="entry name" value="COLLAPSIN RESPONSE MEDIATOR PROTEIN"/>
    <property type="match status" value="1"/>
</dbReference>
<evidence type="ECO:0000313" key="3">
    <source>
        <dbReference type="Proteomes" id="UP000218934"/>
    </source>
</evidence>
<dbReference type="Gene3D" id="2.30.40.10">
    <property type="entry name" value="Urease, subunit C, domain 1"/>
    <property type="match status" value="1"/>
</dbReference>
<dbReference type="Gene3D" id="3.20.20.140">
    <property type="entry name" value="Metal-dependent hydrolases"/>
    <property type="match status" value="2"/>
</dbReference>
<evidence type="ECO:0000259" key="1">
    <source>
        <dbReference type="Pfam" id="PF07969"/>
    </source>
</evidence>
<dbReference type="KEGG" id="rdi:CMV14_07105"/>
<keyword evidence="2" id="KW-0378">Hydrolase</keyword>
<sequence length="570" mass="62130">MHDLVVRGGTIVDGTGKPAYGGDVAIDGGILTAVSGRAGPARREIDASGAIVTPGFVDIHTHYDGQATWDPLMSPSCWHGVTTALFGNCGVGFAPVRPEHRGPLIELMEGVEDIPGITLAEGLKWDWESFPEYLNALDRLPRVMDVAAQIPHHPLRVYVMGERGLRRERATAEDIAAMFRLTEEALRAGAFGFTTSRTQSHRTVKGDLVPGQNADVEELLGIGRAFGRVGRGVFGMMSDFVDETAEFAWLERLVRENGCPAWFLLTDHPSDPDRWRRLAEHMRQSRVKGLPIFAEVAGRPVGVLLAANTSINPFSMRPSYQALLDMSPDDRLTEMRKPATRARILADAVPASFRETAAPLLWEIATGWDRMYVMGETLDYEPSPDKSVAAIARATNRLPDEVAYDYLANSAEHFLFYPTTGYTQGDHDVIAELLQADGAILGLGDAGAHCGMIVDASLPTFMLTHWSRDRSRGPRLGLEQVVRMQTSATAGFYGFHDRGALKPGLRADLNVIDLPSLTLEAPEVVHDLPAQGRRLIQKARGYVATVAGGVPTFERGEHTGALPGRLVRAA</sequence>
<feature type="domain" description="Amidohydrolase 3" evidence="1">
    <location>
        <begin position="43"/>
        <end position="552"/>
    </location>
</feature>
<dbReference type="InterPro" id="IPR013108">
    <property type="entry name" value="Amidohydro_3"/>
</dbReference>
<reference evidence="2 3" key="1">
    <citation type="submission" date="2017-09" db="EMBL/GenBank/DDBJ databases">
        <title>The Catabolism of 3,6-Dichlorosalicylic acid is Initiated by the Cytochrome P450 Monooxygenase DsmABC in Rhizorhabdus dicambivorans Ndbn-20.</title>
        <authorList>
            <person name="Na L."/>
        </authorList>
    </citation>
    <scope>NUCLEOTIDE SEQUENCE [LARGE SCALE GENOMIC DNA]</scope>
    <source>
        <strain evidence="2 3">Ndbn-20m</strain>
    </source>
</reference>
<dbReference type="Pfam" id="PF07969">
    <property type="entry name" value="Amidohydro_3"/>
    <property type="match status" value="1"/>
</dbReference>
<dbReference type="Proteomes" id="UP000218934">
    <property type="component" value="Unassembled WGS sequence"/>
</dbReference>
<dbReference type="GO" id="GO:0005829">
    <property type="term" value="C:cytosol"/>
    <property type="evidence" value="ECO:0007669"/>
    <property type="project" value="TreeGrafter"/>
</dbReference>
<name>A0A2A4FXW4_9SPHN</name>
<dbReference type="InterPro" id="IPR011059">
    <property type="entry name" value="Metal-dep_hydrolase_composite"/>
</dbReference>